<dbReference type="Proteomes" id="UP000752171">
    <property type="component" value="Unassembled WGS sequence"/>
</dbReference>
<dbReference type="PANTHER" id="PTHR23080:SF133">
    <property type="entry name" value="SI:CH211-262I1.5-RELATED"/>
    <property type="match status" value="1"/>
</dbReference>
<dbReference type="InterPro" id="IPR027806">
    <property type="entry name" value="HARBI1_dom"/>
</dbReference>
<organism evidence="6 7">
    <name type="scientific">Astyanax mexicanus</name>
    <name type="common">Blind cave fish</name>
    <name type="synonym">Astyanax fasciatus mexicanus</name>
    <dbReference type="NCBI Taxonomy" id="7994"/>
    <lineage>
        <taxon>Eukaryota</taxon>
        <taxon>Metazoa</taxon>
        <taxon>Chordata</taxon>
        <taxon>Craniata</taxon>
        <taxon>Vertebrata</taxon>
        <taxon>Euteleostomi</taxon>
        <taxon>Actinopterygii</taxon>
        <taxon>Neopterygii</taxon>
        <taxon>Teleostei</taxon>
        <taxon>Ostariophysi</taxon>
        <taxon>Characiformes</taxon>
        <taxon>Characoidei</taxon>
        <taxon>Acestrorhamphidae</taxon>
        <taxon>Acestrorhamphinae</taxon>
        <taxon>Astyanax</taxon>
    </lineage>
</organism>
<name>A0A8T2M841_ASTMX</name>
<reference evidence="6 7" key="1">
    <citation type="submission" date="2021-07" db="EMBL/GenBank/DDBJ databases">
        <authorList>
            <person name="Imarazene B."/>
            <person name="Zahm M."/>
            <person name="Klopp C."/>
            <person name="Cabau C."/>
            <person name="Beille S."/>
            <person name="Jouanno E."/>
            <person name="Castinel A."/>
            <person name="Lluch J."/>
            <person name="Gil L."/>
            <person name="Kuchtly C."/>
            <person name="Lopez Roques C."/>
            <person name="Donnadieu C."/>
            <person name="Parrinello H."/>
            <person name="Journot L."/>
            <person name="Du K."/>
            <person name="Schartl M."/>
            <person name="Retaux S."/>
            <person name="Guiguen Y."/>
        </authorList>
    </citation>
    <scope>NUCLEOTIDE SEQUENCE [LARGE SCALE GENOMIC DNA]</scope>
    <source>
        <strain evidence="6">Pach_M1</strain>
        <tissue evidence="6">Testis</tissue>
    </source>
</reference>
<dbReference type="PANTHER" id="PTHR23080">
    <property type="entry name" value="THAP DOMAIN PROTEIN"/>
    <property type="match status" value="1"/>
</dbReference>
<dbReference type="EMBL" id="JAICCE010000003">
    <property type="protein sequence ID" value="KAG9279344.1"/>
    <property type="molecule type" value="Genomic_DNA"/>
</dbReference>
<protein>
    <recommendedName>
        <fullName evidence="8">Transposase Helix-turn-helix domain-containing protein</fullName>
    </recommendedName>
</protein>
<feature type="domain" description="Transposase Helix-turn-helix" evidence="5">
    <location>
        <begin position="113"/>
        <end position="162"/>
    </location>
</feature>
<feature type="non-terminal residue" evidence="6">
    <location>
        <position position="1"/>
    </location>
</feature>
<evidence type="ECO:0008006" key="8">
    <source>
        <dbReference type="Google" id="ProtNLM"/>
    </source>
</evidence>
<dbReference type="Pfam" id="PF13359">
    <property type="entry name" value="DDE_Tnp_4"/>
    <property type="match status" value="1"/>
</dbReference>
<gene>
    <name evidence="6" type="ORF">AMEX_G4860</name>
</gene>
<dbReference type="GO" id="GO:0046872">
    <property type="term" value="F:metal ion binding"/>
    <property type="evidence" value="ECO:0007669"/>
    <property type="project" value="UniProtKB-KW"/>
</dbReference>
<keyword evidence="2" id="KW-0479">Metal-binding</keyword>
<accession>A0A8T2M841</accession>
<comment type="cofactor">
    <cofactor evidence="1">
        <name>a divalent metal cation</name>
        <dbReference type="ChEBI" id="CHEBI:60240"/>
    </cofactor>
</comment>
<dbReference type="AlphaFoldDB" id="A0A8T2M841"/>
<evidence type="ECO:0000256" key="2">
    <source>
        <dbReference type="ARBA" id="ARBA00022723"/>
    </source>
</evidence>
<evidence type="ECO:0000259" key="4">
    <source>
        <dbReference type="Pfam" id="PF13359"/>
    </source>
</evidence>
<feature type="domain" description="DDE Tnp4" evidence="4">
    <location>
        <begin position="192"/>
        <end position="223"/>
    </location>
</feature>
<comment type="caution">
    <text evidence="6">The sequence shown here is derived from an EMBL/GenBank/DDBJ whole genome shotgun (WGS) entry which is preliminary data.</text>
</comment>
<sequence>MDVQLAQDHDYCVTPTTSAVTDALSDENEALRRRVQELEHRLETLQLQSHFGLHRLAGSDEDIRFYTRFASYKHLQAFWHLVEPAVKTRMVRITSSCAASANVSEPTQQRSTKLAPIDELLLFLMHLSVGLPLRDLANRFGIHRTTASRIIATWTHFLYHLLGSVRLWIPKEEVKAHLPPEFSAFPDTQVVLDCTEIFCQTPSSLVLQSEVFSTYKSHTTFKAM</sequence>
<evidence type="ECO:0000256" key="3">
    <source>
        <dbReference type="SAM" id="Coils"/>
    </source>
</evidence>
<evidence type="ECO:0000313" key="7">
    <source>
        <dbReference type="Proteomes" id="UP000752171"/>
    </source>
</evidence>
<feature type="coiled-coil region" evidence="3">
    <location>
        <begin position="21"/>
        <end position="48"/>
    </location>
</feature>
<evidence type="ECO:0000259" key="5">
    <source>
        <dbReference type="Pfam" id="PF13613"/>
    </source>
</evidence>
<keyword evidence="3" id="KW-0175">Coiled coil</keyword>
<dbReference type="InterPro" id="IPR027805">
    <property type="entry name" value="Transposase_HTH_dom"/>
</dbReference>
<evidence type="ECO:0000256" key="1">
    <source>
        <dbReference type="ARBA" id="ARBA00001968"/>
    </source>
</evidence>
<dbReference type="Pfam" id="PF13613">
    <property type="entry name" value="HTH_Tnp_4"/>
    <property type="match status" value="1"/>
</dbReference>
<proteinExistence type="predicted"/>
<evidence type="ECO:0000313" key="6">
    <source>
        <dbReference type="EMBL" id="KAG9279344.1"/>
    </source>
</evidence>